<keyword evidence="3" id="KW-1185">Reference proteome</keyword>
<dbReference type="OrthoDB" id="10006996at2759"/>
<accession>A0A4Y2TKA5</accession>
<protein>
    <recommendedName>
        <fullName evidence="1">Ig-like domain-containing protein</fullName>
    </recommendedName>
</protein>
<name>A0A4Y2TKA5_ARAVE</name>
<dbReference type="InterPro" id="IPR013151">
    <property type="entry name" value="Immunoglobulin_dom"/>
</dbReference>
<dbReference type="InterPro" id="IPR013783">
    <property type="entry name" value="Ig-like_fold"/>
</dbReference>
<dbReference type="Pfam" id="PF00047">
    <property type="entry name" value="ig"/>
    <property type="match status" value="1"/>
</dbReference>
<comment type="caution">
    <text evidence="2">The sequence shown here is derived from an EMBL/GenBank/DDBJ whole genome shotgun (WGS) entry which is preliminary data.</text>
</comment>
<evidence type="ECO:0000259" key="1">
    <source>
        <dbReference type="PROSITE" id="PS50835"/>
    </source>
</evidence>
<dbReference type="InterPro" id="IPR036179">
    <property type="entry name" value="Ig-like_dom_sf"/>
</dbReference>
<dbReference type="EMBL" id="BGPR01028615">
    <property type="protein sequence ID" value="GBN99876.1"/>
    <property type="molecule type" value="Genomic_DNA"/>
</dbReference>
<dbReference type="PROSITE" id="PS50835">
    <property type="entry name" value="IG_LIKE"/>
    <property type="match status" value="1"/>
</dbReference>
<dbReference type="AlphaFoldDB" id="A0A4Y2TKA5"/>
<dbReference type="SUPFAM" id="SSF48726">
    <property type="entry name" value="Immunoglobulin"/>
    <property type="match status" value="1"/>
</dbReference>
<evidence type="ECO:0000313" key="2">
    <source>
        <dbReference type="EMBL" id="GBN99876.1"/>
    </source>
</evidence>
<dbReference type="PANTHER" id="PTHR23278">
    <property type="entry name" value="SIDESTEP PROTEIN"/>
    <property type="match status" value="1"/>
</dbReference>
<gene>
    <name evidence="2" type="ORF">AVEN_272653_1</name>
</gene>
<evidence type="ECO:0000313" key="3">
    <source>
        <dbReference type="Proteomes" id="UP000499080"/>
    </source>
</evidence>
<feature type="domain" description="Ig-like" evidence="1">
    <location>
        <begin position="77"/>
        <end position="156"/>
    </location>
</feature>
<dbReference type="PANTHER" id="PTHR23278:SF19">
    <property type="entry name" value="OBSCURIN"/>
    <property type="match status" value="1"/>
</dbReference>
<organism evidence="2 3">
    <name type="scientific">Araneus ventricosus</name>
    <name type="common">Orbweaver spider</name>
    <name type="synonym">Epeira ventricosa</name>
    <dbReference type="NCBI Taxonomy" id="182803"/>
    <lineage>
        <taxon>Eukaryota</taxon>
        <taxon>Metazoa</taxon>
        <taxon>Ecdysozoa</taxon>
        <taxon>Arthropoda</taxon>
        <taxon>Chelicerata</taxon>
        <taxon>Arachnida</taxon>
        <taxon>Araneae</taxon>
        <taxon>Araneomorphae</taxon>
        <taxon>Entelegynae</taxon>
        <taxon>Araneoidea</taxon>
        <taxon>Araneidae</taxon>
        <taxon>Araneus</taxon>
    </lineage>
</organism>
<dbReference type="InterPro" id="IPR007110">
    <property type="entry name" value="Ig-like_dom"/>
</dbReference>
<dbReference type="Proteomes" id="UP000499080">
    <property type="component" value="Unassembled WGS sequence"/>
</dbReference>
<reference evidence="2 3" key="1">
    <citation type="journal article" date="2019" name="Sci. Rep.">
        <title>Orb-weaving spider Araneus ventricosus genome elucidates the spidroin gene catalogue.</title>
        <authorList>
            <person name="Kono N."/>
            <person name="Nakamura H."/>
            <person name="Ohtoshi R."/>
            <person name="Moran D.A.P."/>
            <person name="Shinohara A."/>
            <person name="Yoshida Y."/>
            <person name="Fujiwara M."/>
            <person name="Mori M."/>
            <person name="Tomita M."/>
            <person name="Arakawa K."/>
        </authorList>
    </citation>
    <scope>NUCLEOTIDE SEQUENCE [LARGE SCALE GENOMIC DNA]</scope>
</reference>
<sequence length="186" mass="20960">MRILYPRTVERDQDDFLMTTGERQLQFQSRYHVGRSLTLPLCLLVLAGNNGVAFTPWMALPGEYTPDVLHPLLPGTPPCHDSPVCKKDQETTYGAMLHYPVQIPCEVEADPDDVAFRWEFNSSSGNLELVPTYTSGTKSLVNYIPRSESDFGTLQCWGRNSVGQQRVPCLFFVVPAGKNNLKYQDM</sequence>
<dbReference type="Gene3D" id="2.60.40.10">
    <property type="entry name" value="Immunoglobulins"/>
    <property type="match status" value="1"/>
</dbReference>
<proteinExistence type="predicted"/>